<proteinExistence type="predicted"/>
<feature type="transmembrane region" description="Helical" evidence="1">
    <location>
        <begin position="76"/>
        <end position="105"/>
    </location>
</feature>
<feature type="transmembrane region" description="Helical" evidence="1">
    <location>
        <begin position="33"/>
        <end position="55"/>
    </location>
</feature>
<dbReference type="GO" id="GO:0016787">
    <property type="term" value="F:hydrolase activity"/>
    <property type="evidence" value="ECO:0007669"/>
    <property type="project" value="UniProtKB-KW"/>
</dbReference>
<feature type="transmembrane region" description="Helical" evidence="1">
    <location>
        <begin position="314"/>
        <end position="334"/>
    </location>
</feature>
<gene>
    <name evidence="3" type="ORF">SAMN02745172_02806</name>
</gene>
<feature type="transmembrane region" description="Helical" evidence="1">
    <location>
        <begin position="204"/>
        <end position="228"/>
    </location>
</feature>
<feature type="transmembrane region" description="Helical" evidence="1">
    <location>
        <begin position="178"/>
        <end position="198"/>
    </location>
</feature>
<protein>
    <submittedName>
        <fullName evidence="3">Peptidoglycan/LPS O-acetylase OafA/YrhL, contains acyltransferase and SGNH-hydrolase domains</fullName>
    </submittedName>
</protein>
<accession>A0A1M7ZMP9</accession>
<reference evidence="3 4" key="1">
    <citation type="submission" date="2016-12" db="EMBL/GenBank/DDBJ databases">
        <authorList>
            <person name="Song W.-J."/>
            <person name="Kurnit D.M."/>
        </authorList>
    </citation>
    <scope>NUCLEOTIDE SEQUENCE [LARGE SCALE GENOMIC DNA]</scope>
    <source>
        <strain evidence="3 4">DSM 19599</strain>
    </source>
</reference>
<dbReference type="PANTHER" id="PTHR23028">
    <property type="entry name" value="ACETYLTRANSFERASE"/>
    <property type="match status" value="1"/>
</dbReference>
<dbReference type="Proteomes" id="UP000186406">
    <property type="component" value="Unassembled WGS sequence"/>
</dbReference>
<sequence length="355" mass="37999">MTRANNFDFLRVLAALSVLYGHMFVLMGEPVPFLLGTSLHGLGIDIFFCVSGYLITLSWQADPSPARFARRRALRILPGLAGVLLFSVFVLGPLVTTVPLGAYFASGETWRYLGNIVLFPRIHHTLPGVFADNPFPGAVNGSLWSLPVEVLMYVMSSAIGLAVLVAVRLGLPRVFARALPWHLLGGAVLWGFLIAVEASGRTSLFVAGSDMTVIAGLGLYYLSGAVLALSPNRLPLRTDIAVLIVGALVVMPATALPFAPRAFLFAYAVLAFARGTSFAGFARWGDFSYGLYLYAFPMQQVVAAHFHGVLGVHVAALVSLAGALALAVLSWHFIEAPALRLKPRRPGGRKQAIAA</sequence>
<feature type="transmembrane region" description="Helical" evidence="1">
    <location>
        <begin position="9"/>
        <end position="27"/>
    </location>
</feature>
<dbReference type="InterPro" id="IPR050879">
    <property type="entry name" value="Acyltransferase_3"/>
</dbReference>
<dbReference type="GO" id="GO:0016747">
    <property type="term" value="F:acyltransferase activity, transferring groups other than amino-acyl groups"/>
    <property type="evidence" value="ECO:0007669"/>
    <property type="project" value="InterPro"/>
</dbReference>
<organism evidence="3 4">
    <name type="scientific">Pseudoxanthobacter soli DSM 19599</name>
    <dbReference type="NCBI Taxonomy" id="1123029"/>
    <lineage>
        <taxon>Bacteria</taxon>
        <taxon>Pseudomonadati</taxon>
        <taxon>Pseudomonadota</taxon>
        <taxon>Alphaproteobacteria</taxon>
        <taxon>Hyphomicrobiales</taxon>
        <taxon>Segnochrobactraceae</taxon>
        <taxon>Pseudoxanthobacter</taxon>
    </lineage>
</organism>
<feature type="domain" description="Acyltransferase 3" evidence="2">
    <location>
        <begin position="6"/>
        <end position="331"/>
    </location>
</feature>
<dbReference type="STRING" id="1123029.SAMN02745172_02806"/>
<keyword evidence="1" id="KW-0472">Membrane</keyword>
<dbReference type="Pfam" id="PF01757">
    <property type="entry name" value="Acyl_transf_3"/>
    <property type="match status" value="1"/>
</dbReference>
<keyword evidence="4" id="KW-1185">Reference proteome</keyword>
<keyword evidence="3" id="KW-0808">Transferase</keyword>
<evidence type="ECO:0000259" key="2">
    <source>
        <dbReference type="Pfam" id="PF01757"/>
    </source>
</evidence>
<dbReference type="RefSeq" id="WP_073629678.1">
    <property type="nucleotide sequence ID" value="NZ_FRXO01000005.1"/>
</dbReference>
<name>A0A1M7ZMP9_9HYPH</name>
<dbReference type="EMBL" id="FRXO01000005">
    <property type="protein sequence ID" value="SHO66151.1"/>
    <property type="molecule type" value="Genomic_DNA"/>
</dbReference>
<feature type="transmembrane region" description="Helical" evidence="1">
    <location>
        <begin position="150"/>
        <end position="171"/>
    </location>
</feature>
<dbReference type="OrthoDB" id="9767863at2"/>
<dbReference type="InterPro" id="IPR002656">
    <property type="entry name" value="Acyl_transf_3_dom"/>
</dbReference>
<evidence type="ECO:0000256" key="1">
    <source>
        <dbReference type="SAM" id="Phobius"/>
    </source>
</evidence>
<keyword evidence="1" id="KW-0812">Transmembrane</keyword>
<keyword evidence="3" id="KW-0012">Acyltransferase</keyword>
<dbReference type="AlphaFoldDB" id="A0A1M7ZMP9"/>
<keyword evidence="3" id="KW-0378">Hydrolase</keyword>
<keyword evidence="1" id="KW-1133">Transmembrane helix</keyword>
<feature type="transmembrane region" description="Helical" evidence="1">
    <location>
        <begin position="240"/>
        <end position="258"/>
    </location>
</feature>
<evidence type="ECO:0000313" key="4">
    <source>
        <dbReference type="Proteomes" id="UP000186406"/>
    </source>
</evidence>
<evidence type="ECO:0000313" key="3">
    <source>
        <dbReference type="EMBL" id="SHO66151.1"/>
    </source>
</evidence>